<feature type="transmembrane region" description="Helical" evidence="6">
    <location>
        <begin position="283"/>
        <end position="309"/>
    </location>
</feature>
<sequence length="791" mass="86747">MKNIISAIRSLPRKGQHNIMKITSLAIGLALGLVLIAKVAFEQSYDGFYEDSDRIYLVMETFPNQTDNTKTEIYPQTPGGVPVYLRMLSPEIETSTRFTALGEGSTFTLTGSREKLKATYAAADSCFFDILSLDVLQGDPKEILSSPLQAMVSESVAENIGGDVTGKTIVLDGREDAVLTICGIFRDFPENSIFSHLEMLVSMPSISYYTWDGSMNLLGNDRYTSLIKIRDGADIADVQVQTDKFIEDNFAETLEKSGLDVGITFRRLDSWHSSNTQTRNMTLMLSLIAFALLFTAAMNYILLTVSSIIGRSKEMAVCKCYGADKKDIRGMLVTEAGVHTFLAFAAGMVLLAVFSGTVEKLTGTSLAGLLSGGRIFILMAVCIVLAVVSGAIPGNIFARIPVSYALRSYRESKRHWKLALLSVQFAAAAFLSILLLVISGQYRLVTSADTGYEYDNLAYTSLEPIGDSAQRSLILQELAKLPEVEAVTFADALPMNGSSGDNVMLPGDSRELFNCADLYYVGDGYFDLMEIPVIQGRVFNRNAGQDQEIMVSRRFVGFMEKTAGWDSDIVGKDVYITSYDRPMTICGVYEDFSIGSALNPDLRPSVIAYRQTPTKGFALIKFHRISPEAIARAEQVISGIAPDKEMYVWSYRNDMKGLYAGTLNFRNAVTVGGIVTLLIVFIGLVGYTSDEVNRRRKEIAVRKINGAVMRDIARMMNTDVVRIALPSVAAGAVAAFFTGAGWLEQFAIKTPMGWYMFVGGALTVLVLSIAVASYNVLRIARENPVKSLRSE</sequence>
<dbReference type="PANTHER" id="PTHR30572:SF18">
    <property type="entry name" value="ABC-TYPE MACROLIDE FAMILY EXPORT SYSTEM PERMEASE COMPONENT 2"/>
    <property type="match status" value="1"/>
</dbReference>
<feature type="domain" description="ABC3 transporter permease C-terminal" evidence="7">
    <location>
        <begin position="673"/>
        <end position="784"/>
    </location>
</feature>
<dbReference type="InterPro" id="IPR050250">
    <property type="entry name" value="Macrolide_Exporter_MacB"/>
</dbReference>
<comment type="subcellular location">
    <subcellularLocation>
        <location evidence="1">Cell membrane</location>
        <topology evidence="1">Multi-pass membrane protein</topology>
    </subcellularLocation>
</comment>
<feature type="domain" description="ABC3 transporter permease C-terminal" evidence="7">
    <location>
        <begin position="287"/>
        <end position="401"/>
    </location>
</feature>
<evidence type="ECO:0000256" key="3">
    <source>
        <dbReference type="ARBA" id="ARBA00022692"/>
    </source>
</evidence>
<keyword evidence="2" id="KW-1003">Cell membrane</keyword>
<evidence type="ECO:0000313" key="9">
    <source>
        <dbReference type="EMBL" id="MBO8483024.1"/>
    </source>
</evidence>
<proteinExistence type="predicted"/>
<dbReference type="PANTHER" id="PTHR30572">
    <property type="entry name" value="MEMBRANE COMPONENT OF TRANSPORTER-RELATED"/>
    <property type="match status" value="1"/>
</dbReference>
<feature type="transmembrane region" description="Helical" evidence="6">
    <location>
        <begin position="330"/>
        <end position="355"/>
    </location>
</feature>
<feature type="domain" description="MacB-like periplasmic core" evidence="8">
    <location>
        <begin position="24"/>
        <end position="241"/>
    </location>
</feature>
<feature type="transmembrane region" description="Helical" evidence="6">
    <location>
        <begin position="754"/>
        <end position="777"/>
    </location>
</feature>
<dbReference type="Proteomes" id="UP000725002">
    <property type="component" value="Unassembled WGS sequence"/>
</dbReference>
<dbReference type="GO" id="GO:0005886">
    <property type="term" value="C:plasma membrane"/>
    <property type="evidence" value="ECO:0007669"/>
    <property type="project" value="UniProtKB-SubCell"/>
</dbReference>
<feature type="transmembrane region" description="Helical" evidence="6">
    <location>
        <begin position="668"/>
        <end position="687"/>
    </location>
</feature>
<keyword evidence="3 6" id="KW-0812">Transmembrane</keyword>
<protein>
    <submittedName>
        <fullName evidence="9">ABC transporter permease</fullName>
    </submittedName>
</protein>
<gene>
    <name evidence="9" type="ORF">IAB75_02755</name>
</gene>
<evidence type="ECO:0000259" key="7">
    <source>
        <dbReference type="Pfam" id="PF02687"/>
    </source>
</evidence>
<feature type="transmembrane region" description="Helical" evidence="6">
    <location>
        <begin position="720"/>
        <end position="742"/>
    </location>
</feature>
<dbReference type="EMBL" id="JADILV010000021">
    <property type="protein sequence ID" value="MBO8483024.1"/>
    <property type="molecule type" value="Genomic_DNA"/>
</dbReference>
<dbReference type="InterPro" id="IPR003838">
    <property type="entry name" value="ABC3_permease_C"/>
</dbReference>
<evidence type="ECO:0000259" key="8">
    <source>
        <dbReference type="Pfam" id="PF12704"/>
    </source>
</evidence>
<dbReference type="AlphaFoldDB" id="A0A940IHQ6"/>
<dbReference type="GO" id="GO:0022857">
    <property type="term" value="F:transmembrane transporter activity"/>
    <property type="evidence" value="ECO:0007669"/>
    <property type="project" value="TreeGrafter"/>
</dbReference>
<feature type="transmembrane region" description="Helical" evidence="6">
    <location>
        <begin position="375"/>
        <end position="397"/>
    </location>
</feature>
<keyword evidence="5 6" id="KW-0472">Membrane</keyword>
<reference evidence="9" key="1">
    <citation type="submission" date="2020-10" db="EMBL/GenBank/DDBJ databases">
        <authorList>
            <person name="Gilroy R."/>
        </authorList>
    </citation>
    <scope>NUCLEOTIDE SEQUENCE</scope>
    <source>
        <strain evidence="9">G3-8215</strain>
    </source>
</reference>
<dbReference type="InterPro" id="IPR025857">
    <property type="entry name" value="MacB_PCD"/>
</dbReference>
<accession>A0A940IHQ6</accession>
<feature type="transmembrane region" description="Helical" evidence="6">
    <location>
        <begin position="418"/>
        <end position="438"/>
    </location>
</feature>
<keyword evidence="4 6" id="KW-1133">Transmembrane helix</keyword>
<evidence type="ECO:0000313" key="10">
    <source>
        <dbReference type="Proteomes" id="UP000725002"/>
    </source>
</evidence>
<evidence type="ECO:0000256" key="2">
    <source>
        <dbReference type="ARBA" id="ARBA00022475"/>
    </source>
</evidence>
<evidence type="ECO:0000256" key="6">
    <source>
        <dbReference type="SAM" id="Phobius"/>
    </source>
</evidence>
<evidence type="ECO:0000256" key="5">
    <source>
        <dbReference type="ARBA" id="ARBA00023136"/>
    </source>
</evidence>
<dbReference type="Pfam" id="PF12704">
    <property type="entry name" value="MacB_PCD"/>
    <property type="match status" value="1"/>
</dbReference>
<evidence type="ECO:0000256" key="1">
    <source>
        <dbReference type="ARBA" id="ARBA00004651"/>
    </source>
</evidence>
<dbReference type="Pfam" id="PF02687">
    <property type="entry name" value="FtsX"/>
    <property type="match status" value="2"/>
</dbReference>
<name>A0A940IHQ6_9BACT</name>
<reference evidence="9" key="2">
    <citation type="journal article" date="2021" name="PeerJ">
        <title>Extensive microbial diversity within the chicken gut microbiome revealed by metagenomics and culture.</title>
        <authorList>
            <person name="Gilroy R."/>
            <person name="Ravi A."/>
            <person name="Getino M."/>
            <person name="Pursley I."/>
            <person name="Horton D.L."/>
            <person name="Alikhan N.F."/>
            <person name="Baker D."/>
            <person name="Gharbi K."/>
            <person name="Hall N."/>
            <person name="Watson M."/>
            <person name="Adriaenssens E.M."/>
            <person name="Foster-Nyarko E."/>
            <person name="Jarju S."/>
            <person name="Secka A."/>
            <person name="Antonio M."/>
            <person name="Oren A."/>
            <person name="Chaudhuri R.R."/>
            <person name="La Ragione R."/>
            <person name="Hildebrand F."/>
            <person name="Pallen M.J."/>
        </authorList>
    </citation>
    <scope>NUCLEOTIDE SEQUENCE</scope>
    <source>
        <strain evidence="9">G3-8215</strain>
    </source>
</reference>
<comment type="caution">
    <text evidence="9">The sequence shown here is derived from an EMBL/GenBank/DDBJ whole genome shotgun (WGS) entry which is preliminary data.</text>
</comment>
<organism evidence="9 10">
    <name type="scientific">Candidatus Cryptobacteroides avicola</name>
    <dbReference type="NCBI Taxonomy" id="2840757"/>
    <lineage>
        <taxon>Bacteria</taxon>
        <taxon>Pseudomonadati</taxon>
        <taxon>Bacteroidota</taxon>
        <taxon>Bacteroidia</taxon>
        <taxon>Bacteroidales</taxon>
        <taxon>Candidatus Cryptobacteroides</taxon>
    </lineage>
</organism>
<evidence type="ECO:0000256" key="4">
    <source>
        <dbReference type="ARBA" id="ARBA00022989"/>
    </source>
</evidence>